<keyword evidence="12" id="KW-1185">Reference proteome</keyword>
<dbReference type="GO" id="GO:0005886">
    <property type="term" value="C:plasma membrane"/>
    <property type="evidence" value="ECO:0007669"/>
    <property type="project" value="TreeGrafter"/>
</dbReference>
<dbReference type="Gene3D" id="3.30.565.10">
    <property type="entry name" value="Histidine kinase-like ATPase, C-terminal domain"/>
    <property type="match status" value="1"/>
</dbReference>
<dbReference type="AlphaFoldDB" id="A0A8J8NZY2"/>
<organism evidence="11 12">
    <name type="scientific">Halteria grandinella</name>
    <dbReference type="NCBI Taxonomy" id="5974"/>
    <lineage>
        <taxon>Eukaryota</taxon>
        <taxon>Sar</taxon>
        <taxon>Alveolata</taxon>
        <taxon>Ciliophora</taxon>
        <taxon>Intramacronucleata</taxon>
        <taxon>Spirotrichea</taxon>
        <taxon>Stichotrichia</taxon>
        <taxon>Sporadotrichida</taxon>
        <taxon>Halteriidae</taxon>
        <taxon>Halteria</taxon>
    </lineage>
</organism>
<protein>
    <recommendedName>
        <fullName evidence="2">histidine kinase</fullName>
        <ecNumber evidence="2">2.7.13.3</ecNumber>
    </recommendedName>
</protein>
<dbReference type="InterPro" id="IPR003594">
    <property type="entry name" value="HATPase_dom"/>
</dbReference>
<dbReference type="Gene3D" id="3.40.50.2300">
    <property type="match status" value="1"/>
</dbReference>
<feature type="region of interest" description="Disordered" evidence="7">
    <location>
        <begin position="459"/>
        <end position="485"/>
    </location>
</feature>
<evidence type="ECO:0000256" key="7">
    <source>
        <dbReference type="SAM" id="MobiDB-lite"/>
    </source>
</evidence>
<evidence type="ECO:0000256" key="8">
    <source>
        <dbReference type="SAM" id="Phobius"/>
    </source>
</evidence>
<dbReference type="PROSITE" id="PS50110">
    <property type="entry name" value="RESPONSE_REGULATORY"/>
    <property type="match status" value="1"/>
</dbReference>
<feature type="compositionally biased region" description="Basic and acidic residues" evidence="7">
    <location>
        <begin position="459"/>
        <end position="480"/>
    </location>
</feature>
<dbReference type="GO" id="GO:0000155">
    <property type="term" value="F:phosphorelay sensor kinase activity"/>
    <property type="evidence" value="ECO:0007669"/>
    <property type="project" value="InterPro"/>
</dbReference>
<feature type="transmembrane region" description="Helical" evidence="8">
    <location>
        <begin position="250"/>
        <end position="272"/>
    </location>
</feature>
<feature type="modified residue" description="4-aspartylphosphate" evidence="6">
    <location>
        <position position="982"/>
    </location>
</feature>
<dbReference type="SUPFAM" id="SSF47384">
    <property type="entry name" value="Homodimeric domain of signal transducing histidine kinase"/>
    <property type="match status" value="1"/>
</dbReference>
<evidence type="ECO:0000259" key="9">
    <source>
        <dbReference type="PROSITE" id="PS50109"/>
    </source>
</evidence>
<proteinExistence type="predicted"/>
<evidence type="ECO:0000313" key="11">
    <source>
        <dbReference type="EMBL" id="TNV84728.1"/>
    </source>
</evidence>
<feature type="domain" description="Response regulatory" evidence="10">
    <location>
        <begin position="919"/>
        <end position="1044"/>
    </location>
</feature>
<dbReference type="CDD" id="cd00082">
    <property type="entry name" value="HisKA"/>
    <property type="match status" value="1"/>
</dbReference>
<feature type="compositionally biased region" description="Low complexity" evidence="7">
    <location>
        <begin position="85"/>
        <end position="94"/>
    </location>
</feature>
<evidence type="ECO:0000256" key="6">
    <source>
        <dbReference type="PROSITE-ProRule" id="PRU00169"/>
    </source>
</evidence>
<comment type="caution">
    <text evidence="11">The sequence shown here is derived from an EMBL/GenBank/DDBJ whole genome shotgun (WGS) entry which is preliminary data.</text>
</comment>
<evidence type="ECO:0000256" key="3">
    <source>
        <dbReference type="ARBA" id="ARBA00022553"/>
    </source>
</evidence>
<keyword evidence="8" id="KW-1133">Transmembrane helix</keyword>
<dbReference type="PRINTS" id="PR00344">
    <property type="entry name" value="BCTRLSENSOR"/>
</dbReference>
<gene>
    <name evidence="11" type="ORF">FGO68_gene2833</name>
</gene>
<comment type="catalytic activity">
    <reaction evidence="1">
        <text>ATP + protein L-histidine = ADP + protein N-phospho-L-histidine.</text>
        <dbReference type="EC" id="2.7.13.3"/>
    </reaction>
</comment>
<evidence type="ECO:0000313" key="12">
    <source>
        <dbReference type="Proteomes" id="UP000785679"/>
    </source>
</evidence>
<dbReference type="EC" id="2.7.13.3" evidence="2"/>
<dbReference type="PROSITE" id="PS50109">
    <property type="entry name" value="HIS_KIN"/>
    <property type="match status" value="1"/>
</dbReference>
<feature type="transmembrane region" description="Helical" evidence="8">
    <location>
        <begin position="221"/>
        <end position="238"/>
    </location>
</feature>
<dbReference type="InterPro" id="IPR003661">
    <property type="entry name" value="HisK_dim/P_dom"/>
</dbReference>
<dbReference type="Proteomes" id="UP000785679">
    <property type="component" value="Unassembled WGS sequence"/>
</dbReference>
<keyword evidence="8" id="KW-0472">Membrane</keyword>
<dbReference type="Gene3D" id="1.10.287.130">
    <property type="match status" value="1"/>
</dbReference>
<dbReference type="InterPro" id="IPR001789">
    <property type="entry name" value="Sig_transdc_resp-reg_receiver"/>
</dbReference>
<reference evidence="11" key="1">
    <citation type="submission" date="2019-06" db="EMBL/GenBank/DDBJ databases">
        <authorList>
            <person name="Zheng W."/>
        </authorList>
    </citation>
    <scope>NUCLEOTIDE SEQUENCE</scope>
    <source>
        <strain evidence="11">QDHG01</strain>
    </source>
</reference>
<dbReference type="PANTHER" id="PTHR43047:SF72">
    <property type="entry name" value="OSMOSENSING HISTIDINE PROTEIN KINASE SLN1"/>
    <property type="match status" value="1"/>
</dbReference>
<feature type="transmembrane region" description="Helical" evidence="8">
    <location>
        <begin position="292"/>
        <end position="313"/>
    </location>
</feature>
<dbReference type="SMART" id="SM00387">
    <property type="entry name" value="HATPase_c"/>
    <property type="match status" value="1"/>
</dbReference>
<evidence type="ECO:0000256" key="5">
    <source>
        <dbReference type="ARBA" id="ARBA00022777"/>
    </source>
</evidence>
<dbReference type="SUPFAM" id="SSF55874">
    <property type="entry name" value="ATPase domain of HSP90 chaperone/DNA topoisomerase II/histidine kinase"/>
    <property type="match status" value="1"/>
</dbReference>
<feature type="compositionally biased region" description="Polar residues" evidence="7">
    <location>
        <begin position="64"/>
        <end position="77"/>
    </location>
</feature>
<dbReference type="Pfam" id="PF02518">
    <property type="entry name" value="HATPase_c"/>
    <property type="match status" value="1"/>
</dbReference>
<keyword evidence="5" id="KW-0418">Kinase</keyword>
<feature type="domain" description="Histidine kinase" evidence="9">
    <location>
        <begin position="553"/>
        <end position="785"/>
    </location>
</feature>
<accession>A0A8J8NZY2</accession>
<evidence type="ECO:0000256" key="2">
    <source>
        <dbReference type="ARBA" id="ARBA00012438"/>
    </source>
</evidence>
<dbReference type="SMART" id="SM00448">
    <property type="entry name" value="REC"/>
    <property type="match status" value="1"/>
</dbReference>
<keyword evidence="3 6" id="KW-0597">Phosphoprotein</keyword>
<feature type="transmembrane region" description="Helical" evidence="8">
    <location>
        <begin position="186"/>
        <end position="206"/>
    </location>
</feature>
<dbReference type="Pfam" id="PF00512">
    <property type="entry name" value="HisKA"/>
    <property type="match status" value="1"/>
</dbReference>
<sequence length="1047" mass="119894">MEFEWNLKVIIQMIQLKNILDRRDSFPMFREAAGRAGSKSVKVVQQQQQRAMMKRRFNSQIGIKELSSTNQAESQRQLARGSFGGEDFSSSESGQDAMDSSIQRKSSPKVKFSEPNYNFELSFPDLQADQEKGIESNIDAIQQGMKELNRHFDRQFNQERFTNKFHDERIEFEYQKKFYQDFPTPAKLTIAETFIMGLGITCWFIWKSIETHGAYIHSRNVWIIVMYGSALLCQLLNYRLTKKFPSVSLWYCAIQTTLFLVLFFEMNIVTFPDKINTDLFTCMTIYAQSLSIVSYNQAGQVCVYMGLAIYQFFRHYFKYVHYGNGQDSSNVIRFSLNVILSFIFLCIFSRIFNQRERGKFIQDRRQRQLLDLFKSLLQHHHDGIIITAGEEILLHNQRVGQIFRDDSAPIDKTQLVGFLQNTNAVIENQIQFSASQLGPNDSPPSIWEYISNSNIADQEYGKDRGNINEDNEIDQKEPKSNNHTPYHMKQGLCFTKIQNIPAHIDNAQLQVFKQRMSSGNQNLTLTTIRDLSFWLELEKQKNISQMQTIAFASAAHEFRNPLNAISASLELISPLFADKQNSLDSQYFRIAKSCSNLMLYLVRDILDFAQLESKSLILSFEKCNLNQLFRECVEVLKFKAQEKGIELKYSPIQEMGNDQQLELQTDTNRLKQILINLVSNAIKYTKKGYVLIWAETKMSDPVQNSAQHVIEINIEDTGVGMTDDQVHTLFRPFTKIMQNRNLNQEGVGLGLAISMNIAHALGGSLNVSSNVGEGSIFSVVLPLKQPASQLQVEERSQYLSSKVTRQSGIARGLLAIRNSDSNISYQMANQSVDEPFFPYNSQCKDIYGVTQSLKKSLNLEENWNSLAKKQNVDAKYETHSNILSQNPRNSVEINLVFQESSSESIDSHSENSIDCECPRILLVDDEPFNLIVLQGLLNRIGVSDIDLAHDGEEGLEKLIHSFSQAECREGTAHRPYSLVFTDNQMPIHSGPQLVEQFRKTFPMEEVSFVLTSGDNIHDPQQLFIKQVLKPINPQNVQECISAYLHHH</sequence>
<dbReference type="OrthoDB" id="60033at2759"/>
<dbReference type="PANTHER" id="PTHR43047">
    <property type="entry name" value="TWO-COMPONENT HISTIDINE PROTEIN KINASE"/>
    <property type="match status" value="1"/>
</dbReference>
<evidence type="ECO:0000259" key="10">
    <source>
        <dbReference type="PROSITE" id="PS50110"/>
    </source>
</evidence>
<dbReference type="InterPro" id="IPR004358">
    <property type="entry name" value="Sig_transdc_His_kin-like_C"/>
</dbReference>
<dbReference type="InterPro" id="IPR011006">
    <property type="entry name" value="CheY-like_superfamily"/>
</dbReference>
<dbReference type="SUPFAM" id="SSF52172">
    <property type="entry name" value="CheY-like"/>
    <property type="match status" value="1"/>
</dbReference>
<dbReference type="SMART" id="SM00388">
    <property type="entry name" value="HisKA"/>
    <property type="match status" value="1"/>
</dbReference>
<evidence type="ECO:0000256" key="1">
    <source>
        <dbReference type="ARBA" id="ARBA00000085"/>
    </source>
</evidence>
<name>A0A8J8NZY2_HALGN</name>
<dbReference type="GO" id="GO:0009927">
    <property type="term" value="F:histidine phosphotransfer kinase activity"/>
    <property type="evidence" value="ECO:0007669"/>
    <property type="project" value="TreeGrafter"/>
</dbReference>
<evidence type="ECO:0000256" key="4">
    <source>
        <dbReference type="ARBA" id="ARBA00022679"/>
    </source>
</evidence>
<keyword evidence="8" id="KW-0812">Transmembrane</keyword>
<dbReference type="InterPro" id="IPR036890">
    <property type="entry name" value="HATPase_C_sf"/>
</dbReference>
<keyword evidence="4" id="KW-0808">Transferase</keyword>
<dbReference type="InterPro" id="IPR036097">
    <property type="entry name" value="HisK_dim/P_sf"/>
</dbReference>
<dbReference type="InterPro" id="IPR005467">
    <property type="entry name" value="His_kinase_dom"/>
</dbReference>
<dbReference type="EMBL" id="RRYP01002473">
    <property type="protein sequence ID" value="TNV84728.1"/>
    <property type="molecule type" value="Genomic_DNA"/>
</dbReference>
<dbReference type="CDD" id="cd17546">
    <property type="entry name" value="REC_hyHK_CKI1_RcsC-like"/>
    <property type="match status" value="1"/>
</dbReference>
<feature type="region of interest" description="Disordered" evidence="7">
    <location>
        <begin position="64"/>
        <end position="109"/>
    </location>
</feature>
<feature type="transmembrane region" description="Helical" evidence="8">
    <location>
        <begin position="334"/>
        <end position="352"/>
    </location>
</feature>